<feature type="chain" id="PRO_5045993718" evidence="2">
    <location>
        <begin position="32"/>
        <end position="95"/>
    </location>
</feature>
<comment type="caution">
    <text evidence="3">The sequence shown here is derived from an EMBL/GenBank/DDBJ whole genome shotgun (WGS) entry which is preliminary data.</text>
</comment>
<reference evidence="3 4" key="1">
    <citation type="submission" date="2021-07" db="EMBL/GenBank/DDBJ databases">
        <title>Paenibacillus radiodurans sp. nov., isolated from the southeastern edge of Tengger Desert.</title>
        <authorList>
            <person name="Zhang G."/>
        </authorList>
    </citation>
    <scope>NUCLEOTIDE SEQUENCE [LARGE SCALE GENOMIC DNA]</scope>
    <source>
        <strain evidence="3 4">CCM 7311</strain>
    </source>
</reference>
<keyword evidence="4" id="KW-1185">Reference proteome</keyword>
<feature type="signal peptide" evidence="2">
    <location>
        <begin position="1"/>
        <end position="31"/>
    </location>
</feature>
<feature type="region of interest" description="Disordered" evidence="1">
    <location>
        <begin position="32"/>
        <end position="95"/>
    </location>
</feature>
<keyword evidence="2" id="KW-0732">Signal</keyword>
<dbReference type="EMBL" id="JAHZIK010001213">
    <property type="protein sequence ID" value="MBW7458483.1"/>
    <property type="molecule type" value="Genomic_DNA"/>
</dbReference>
<evidence type="ECO:0000313" key="3">
    <source>
        <dbReference type="EMBL" id="MBW7458483.1"/>
    </source>
</evidence>
<organism evidence="3 4">
    <name type="scientific">Paenibacillus sepulcri</name>
    <dbReference type="NCBI Taxonomy" id="359917"/>
    <lineage>
        <taxon>Bacteria</taxon>
        <taxon>Bacillati</taxon>
        <taxon>Bacillota</taxon>
        <taxon>Bacilli</taxon>
        <taxon>Bacillales</taxon>
        <taxon>Paenibacillaceae</taxon>
        <taxon>Paenibacillus</taxon>
    </lineage>
</organism>
<proteinExistence type="predicted"/>
<sequence>MFRKMLAKRTISLLLVFMLAISALVPAAAFAEETGSGEPGVVVDSGETPAGEDTPAADPDAVTDPESGDPDSSADPGDTVTDPSVDPDGVPAEQT</sequence>
<accession>A0ABS7CC53</accession>
<name>A0ABS7CC53_9BACL</name>
<evidence type="ECO:0000313" key="4">
    <source>
        <dbReference type="Proteomes" id="UP001519887"/>
    </source>
</evidence>
<evidence type="ECO:0000256" key="2">
    <source>
        <dbReference type="SAM" id="SignalP"/>
    </source>
</evidence>
<dbReference type="Proteomes" id="UP001519887">
    <property type="component" value="Unassembled WGS sequence"/>
</dbReference>
<protein>
    <submittedName>
        <fullName evidence="3">Uncharacterized protein</fullName>
    </submittedName>
</protein>
<gene>
    <name evidence="3" type="ORF">K0U00_31025</name>
</gene>
<feature type="non-terminal residue" evidence="3">
    <location>
        <position position="95"/>
    </location>
</feature>
<evidence type="ECO:0000256" key="1">
    <source>
        <dbReference type="SAM" id="MobiDB-lite"/>
    </source>
</evidence>